<dbReference type="InterPro" id="IPR047741">
    <property type="entry name" value="DIP1984-like"/>
</dbReference>
<gene>
    <name evidence="1" type="ORF">GCM10010841_28170</name>
</gene>
<dbReference type="EMBL" id="BMOM01000031">
    <property type="protein sequence ID" value="GGM18428.1"/>
    <property type="molecule type" value="Genomic_DNA"/>
</dbReference>
<comment type="caution">
    <text evidence="1">The sequence shown here is derived from an EMBL/GenBank/DDBJ whole genome shotgun (WGS) entry which is preliminary data.</text>
</comment>
<accession>A0ABQ2GZE7</accession>
<organism evidence="1 2">
    <name type="scientific">Deinococcus aerophilus</name>
    <dbReference type="NCBI Taxonomy" id="522488"/>
    <lineage>
        <taxon>Bacteria</taxon>
        <taxon>Thermotogati</taxon>
        <taxon>Deinococcota</taxon>
        <taxon>Deinococci</taxon>
        <taxon>Deinococcales</taxon>
        <taxon>Deinococcaceae</taxon>
        <taxon>Deinococcus</taxon>
    </lineage>
</organism>
<proteinExistence type="predicted"/>
<evidence type="ECO:0000313" key="2">
    <source>
        <dbReference type="Proteomes" id="UP000661918"/>
    </source>
</evidence>
<dbReference type="RefSeq" id="WP_188904990.1">
    <property type="nucleotide sequence ID" value="NZ_BMOM01000031.1"/>
</dbReference>
<dbReference type="CDD" id="cd12208">
    <property type="entry name" value="DIP1984-like"/>
    <property type="match status" value="1"/>
</dbReference>
<dbReference type="NCBIfam" id="NF038048">
    <property type="entry name" value="DIP1984_fam"/>
    <property type="match status" value="1"/>
</dbReference>
<dbReference type="Gene3D" id="6.10.320.10">
    <property type="match status" value="1"/>
</dbReference>
<sequence length="156" mass="17562">MTLAEALIRRKEFKTRIADLQSRLQGVVVVQEGDQPFESPAELLEALGRTMEEYQALIASIHRTNLIARLPDGRSLTEAIVARDILDERMAILRGLAEQAGRVNERFAHSELRYVPQVEVAELRRTVDGCARARRELDVQIQATNWRVTLGSGDAQ</sequence>
<name>A0ABQ2GZE7_9DEIO</name>
<evidence type="ECO:0000313" key="1">
    <source>
        <dbReference type="EMBL" id="GGM18428.1"/>
    </source>
</evidence>
<protein>
    <recommendedName>
        <fullName evidence="3">Septicolysin</fullName>
    </recommendedName>
</protein>
<keyword evidence="2" id="KW-1185">Reference proteome</keyword>
<evidence type="ECO:0008006" key="3">
    <source>
        <dbReference type="Google" id="ProtNLM"/>
    </source>
</evidence>
<dbReference type="Pfam" id="PF20935">
    <property type="entry name" value="DUF6847"/>
    <property type="match status" value="1"/>
</dbReference>
<reference evidence="2" key="1">
    <citation type="journal article" date="2019" name="Int. J. Syst. Evol. Microbiol.">
        <title>The Global Catalogue of Microorganisms (GCM) 10K type strain sequencing project: providing services to taxonomists for standard genome sequencing and annotation.</title>
        <authorList>
            <consortium name="The Broad Institute Genomics Platform"/>
            <consortium name="The Broad Institute Genome Sequencing Center for Infectious Disease"/>
            <person name="Wu L."/>
            <person name="Ma J."/>
        </authorList>
    </citation>
    <scope>NUCLEOTIDE SEQUENCE [LARGE SCALE GENOMIC DNA]</scope>
    <source>
        <strain evidence="2">JCM 15443</strain>
    </source>
</reference>
<dbReference type="Proteomes" id="UP000661918">
    <property type="component" value="Unassembled WGS sequence"/>
</dbReference>